<dbReference type="OrthoDB" id="663011at2"/>
<dbReference type="InterPro" id="IPR000595">
    <property type="entry name" value="cNMP-bd_dom"/>
</dbReference>
<dbReference type="AlphaFoldDB" id="A0A3A1NDG2"/>
<dbReference type="EMBL" id="QXFH01000060">
    <property type="protein sequence ID" value="RIV36706.1"/>
    <property type="molecule type" value="Genomic_DNA"/>
</dbReference>
<dbReference type="Proteomes" id="UP000266067">
    <property type="component" value="Unassembled WGS sequence"/>
</dbReference>
<feature type="domain" description="Cyclic nucleotide-binding" evidence="1">
    <location>
        <begin position="36"/>
        <end position="122"/>
    </location>
</feature>
<keyword evidence="3" id="KW-1185">Reference proteome</keyword>
<accession>A0A3A1NDG2</accession>
<gene>
    <name evidence="2" type="ORF">D2V08_01615</name>
</gene>
<comment type="caution">
    <text evidence="2">The sequence shown here is derived from an EMBL/GenBank/DDBJ whole genome shotgun (WGS) entry which is preliminary data.</text>
</comment>
<proteinExistence type="predicted"/>
<dbReference type="SUPFAM" id="SSF51206">
    <property type="entry name" value="cAMP-binding domain-like"/>
    <property type="match status" value="1"/>
</dbReference>
<dbReference type="InterPro" id="IPR014710">
    <property type="entry name" value="RmlC-like_jellyroll"/>
</dbReference>
<organism evidence="2 3">
    <name type="scientific">Flagellimonas lutimaris</name>
    <dbReference type="NCBI Taxonomy" id="475082"/>
    <lineage>
        <taxon>Bacteria</taxon>
        <taxon>Pseudomonadati</taxon>
        <taxon>Bacteroidota</taxon>
        <taxon>Flavobacteriia</taxon>
        <taxon>Flavobacteriales</taxon>
        <taxon>Flavobacteriaceae</taxon>
        <taxon>Flagellimonas</taxon>
    </lineage>
</organism>
<name>A0A3A1NDG2_9FLAO</name>
<sequence>MAHASQIFALNIVEYIQKHIDDSFCEEELPFKVSKRTLKKGEIICDYNQIENNVYFLQKGIIQANIENSNGDIRIVDFFFQEDFVCSYTSLLNSAPSDVQMIATTDCDVEIVSAMELAQAYEHSLLANQLGRKETEKLYLRKVRREKELLTLTGEERYLRLITLHPEITNQVSIGSIAKYLGIHPESLSRIRRNLVKPSNEQ</sequence>
<dbReference type="Gene3D" id="2.60.120.10">
    <property type="entry name" value="Jelly Rolls"/>
    <property type="match status" value="1"/>
</dbReference>
<dbReference type="Pfam" id="PF00027">
    <property type="entry name" value="cNMP_binding"/>
    <property type="match status" value="1"/>
</dbReference>
<evidence type="ECO:0000259" key="1">
    <source>
        <dbReference type="Pfam" id="PF00027"/>
    </source>
</evidence>
<dbReference type="CDD" id="cd00038">
    <property type="entry name" value="CAP_ED"/>
    <property type="match status" value="1"/>
</dbReference>
<evidence type="ECO:0000313" key="3">
    <source>
        <dbReference type="Proteomes" id="UP000266067"/>
    </source>
</evidence>
<evidence type="ECO:0000313" key="2">
    <source>
        <dbReference type="EMBL" id="RIV36706.1"/>
    </source>
</evidence>
<dbReference type="InterPro" id="IPR018490">
    <property type="entry name" value="cNMP-bd_dom_sf"/>
</dbReference>
<protein>
    <submittedName>
        <fullName evidence="2">Crp/Fnr family transcriptional regulator</fullName>
    </submittedName>
</protein>
<reference evidence="2 3" key="1">
    <citation type="submission" date="2018-08" db="EMBL/GenBank/DDBJ databases">
        <title>Proposal of Muricauda 72 sp.nov. and Muricauda NH166 sp.nov., isolated from seawater.</title>
        <authorList>
            <person name="Cheng H."/>
            <person name="Wu Y.-H."/>
            <person name="Guo L.-L."/>
            <person name="Xu X.-W."/>
        </authorList>
    </citation>
    <scope>NUCLEOTIDE SEQUENCE [LARGE SCALE GENOMIC DNA]</scope>
    <source>
        <strain evidence="2 3">KCTC 22173</strain>
    </source>
</reference>